<reference evidence="3 4" key="2">
    <citation type="submission" date="2016-05" db="EMBL/GenBank/DDBJ databases">
        <authorList>
            <person name="Naeem Raeece"/>
        </authorList>
    </citation>
    <scope>NUCLEOTIDE SEQUENCE [LARGE SCALE GENOMIC DNA]</scope>
</reference>
<reference evidence="1" key="1">
    <citation type="submission" date="2016-05" db="EMBL/GenBank/DDBJ databases">
        <authorList>
            <person name="Lavstsen T."/>
            <person name="Jespersen J.S."/>
        </authorList>
    </citation>
    <scope>NUCLEOTIDE SEQUENCE [LARGE SCALE GENOMIC DNA]</scope>
</reference>
<sequence length="137" mass="15556">MMKNGWLKFLQVNKLGHFVELTLLRLKEKDGGVSNNNPIRPSPAGADSLEQQCHTGYREVIAKCAYYVMSDFKIPVWLDRNLHTVHQRPLTLLCFQPEAALKFLQHCSVPKLSQCYPLLSLNSNSCKPVKACSRTIK</sequence>
<proteinExistence type="predicted"/>
<dbReference type="EMBL" id="FLQV01000733">
    <property type="protein sequence ID" value="SBS97645.1"/>
    <property type="molecule type" value="Genomic_DNA"/>
</dbReference>
<accession>A0A1A8W403</accession>
<evidence type="ECO:0000313" key="1">
    <source>
        <dbReference type="EMBL" id="SBS87510.1"/>
    </source>
</evidence>
<dbReference type="AlphaFoldDB" id="A0A1A8W403"/>
<dbReference type="EMBL" id="FLQU01000579">
    <property type="protein sequence ID" value="SBS87510.1"/>
    <property type="molecule type" value="Genomic_DNA"/>
</dbReference>
<evidence type="ECO:0000313" key="3">
    <source>
        <dbReference type="Proteomes" id="UP000078546"/>
    </source>
</evidence>
<organism evidence="1 4">
    <name type="scientific">Plasmodium ovale curtisi</name>
    <dbReference type="NCBI Taxonomy" id="864141"/>
    <lineage>
        <taxon>Eukaryota</taxon>
        <taxon>Sar</taxon>
        <taxon>Alveolata</taxon>
        <taxon>Apicomplexa</taxon>
        <taxon>Aconoidasida</taxon>
        <taxon>Haemosporida</taxon>
        <taxon>Plasmodiidae</taxon>
        <taxon>Plasmodium</taxon>
        <taxon>Plasmodium (Plasmodium)</taxon>
    </lineage>
</organism>
<evidence type="ECO:0000313" key="4">
    <source>
        <dbReference type="Proteomes" id="UP000078560"/>
    </source>
</evidence>
<gene>
    <name evidence="2" type="ORF">POVCU1_039770</name>
    <name evidence="1" type="ORF">POVCU2_0043050</name>
</gene>
<name>A0A1A8W403_PLAOA</name>
<dbReference type="Proteomes" id="UP000078546">
    <property type="component" value="Unassembled WGS sequence"/>
</dbReference>
<dbReference type="Proteomes" id="UP000078560">
    <property type="component" value="Unassembled WGS sequence"/>
</dbReference>
<evidence type="ECO:0000313" key="2">
    <source>
        <dbReference type="EMBL" id="SBS97645.1"/>
    </source>
</evidence>
<protein>
    <submittedName>
        <fullName evidence="1">Uncharacterized protein</fullName>
    </submittedName>
</protein>